<dbReference type="GO" id="GO:0004252">
    <property type="term" value="F:serine-type endopeptidase activity"/>
    <property type="evidence" value="ECO:0007669"/>
    <property type="project" value="UniProtKB-EC"/>
</dbReference>
<keyword evidence="8" id="KW-0966">Cell projection</keyword>
<dbReference type="GO" id="GO:0005929">
    <property type="term" value="C:cilium"/>
    <property type="evidence" value="ECO:0007669"/>
    <property type="project" value="TreeGrafter"/>
</dbReference>
<dbReference type="InParanoid" id="G0R1X7"/>
<evidence type="ECO:0000313" key="12">
    <source>
        <dbReference type="Proteomes" id="UP000008983"/>
    </source>
</evidence>
<sequence>MFDKHVVRGNTYARIITSKDSETALPQRHTQYQKKNLQSQIKDISDLQKDQYEPQTPKPLPGRQNVEIMTDEYVETLTDKPPNYEKDTQTEFIIPKPNPILIMPCKTGLDRETQIWDGDLFDFDYEVEPLLQALIGKTLEFSRMEVLEEEELRVMKNEQKKFTELRNKEQDEVRQLEEKEKRLLEENTKRKNDYKQKLKQNILAHQQILSRNLAKKYLLQIKKNTLQDLQNQNIFYDPVKNALFEDILPWFYTNVEQILNTEQKIDKSFELICTEIVENTIKQHSNVHQKYIENRKKAIYEQKIQQQELEERREKKRIAREKKQEQERRNKITEEINQRIHSKGELKNNVLQQNICDIDGAQQNKPFVGLMGGLIGEFLLFLKALSQYSDEEIAQTTKEILSNTDKQGLAKVKPNLQTLTLNPQSERSGKEQFNENEEIVPFIPENIVEAEYENKVTIFVPNDQDLEVFVVHLIAEQVIRNEILRISNAFIKNIDSKEYFILYELDSVMQNIHQQILDYIQPDYPIFDLNNY</sequence>
<evidence type="ECO:0000256" key="5">
    <source>
        <dbReference type="ARBA" id="ARBA00022846"/>
    </source>
</evidence>
<feature type="compositionally biased region" description="Basic and acidic residues" evidence="10">
    <location>
        <begin position="321"/>
        <end position="334"/>
    </location>
</feature>
<dbReference type="STRING" id="857967.G0R1X7"/>
<evidence type="ECO:0000256" key="10">
    <source>
        <dbReference type="SAM" id="MobiDB-lite"/>
    </source>
</evidence>
<dbReference type="Pfam" id="PF06098">
    <property type="entry name" value="Radial_spoke_3"/>
    <property type="match status" value="1"/>
</dbReference>
<feature type="region of interest" description="Disordered" evidence="10">
    <location>
        <begin position="312"/>
        <end position="334"/>
    </location>
</feature>
<keyword evidence="7" id="KW-0206">Cytoskeleton</keyword>
<evidence type="ECO:0000256" key="2">
    <source>
        <dbReference type="ARBA" id="ARBA00006737"/>
    </source>
</evidence>
<protein>
    <submittedName>
        <fullName evidence="11">Radial spoke head protein, putative</fullName>
        <ecNumber evidence="11">3.4.21.53</ecNumber>
    </submittedName>
</protein>
<dbReference type="PANTHER" id="PTHR21648:SF0">
    <property type="entry name" value="RADIAL SPOKE HEAD PROTEIN 3 HOMOLOG"/>
    <property type="match status" value="1"/>
</dbReference>
<proteinExistence type="inferred from homology"/>
<evidence type="ECO:0000256" key="4">
    <source>
        <dbReference type="ARBA" id="ARBA00022553"/>
    </source>
</evidence>
<keyword evidence="6" id="KW-0969">Cilium</keyword>
<dbReference type="RefSeq" id="XP_004029765.1">
    <property type="nucleotide sequence ID" value="XM_004029717.1"/>
</dbReference>
<dbReference type="AlphaFoldDB" id="G0R1X7"/>
<dbReference type="Proteomes" id="UP000008983">
    <property type="component" value="Unassembled WGS sequence"/>
</dbReference>
<keyword evidence="4" id="KW-0597">Phosphoprotein</keyword>
<comment type="subcellular location">
    <subcellularLocation>
        <location evidence="1">Cytoplasm</location>
        <location evidence="1">Cytoskeleton</location>
        <location evidence="1">Flagellum axoneme</location>
    </subcellularLocation>
</comment>
<dbReference type="OMA" id="PWIMGKM"/>
<accession>G0R1X7</accession>
<dbReference type="InterPro" id="IPR009290">
    <property type="entry name" value="Radial_spoke_3"/>
</dbReference>
<keyword evidence="5" id="KW-0282">Flagellum</keyword>
<keyword evidence="12" id="KW-1185">Reference proteome</keyword>
<keyword evidence="3" id="KW-0963">Cytoplasm</keyword>
<dbReference type="EC" id="3.4.21.53" evidence="11"/>
<evidence type="ECO:0000256" key="1">
    <source>
        <dbReference type="ARBA" id="ARBA00004611"/>
    </source>
</evidence>
<evidence type="ECO:0000256" key="3">
    <source>
        <dbReference type="ARBA" id="ARBA00022490"/>
    </source>
</evidence>
<dbReference type="PANTHER" id="PTHR21648">
    <property type="entry name" value="FLAGELLAR RADIAL SPOKE PROTEIN 3"/>
    <property type="match status" value="1"/>
</dbReference>
<evidence type="ECO:0000256" key="9">
    <source>
        <dbReference type="SAM" id="Coils"/>
    </source>
</evidence>
<keyword evidence="9" id="KW-0175">Coiled coil</keyword>
<name>G0R1X7_ICHMU</name>
<evidence type="ECO:0000256" key="7">
    <source>
        <dbReference type="ARBA" id="ARBA00023212"/>
    </source>
</evidence>
<keyword evidence="11" id="KW-0378">Hydrolase</keyword>
<gene>
    <name evidence="11" type="ORF">IMG5_173460</name>
</gene>
<feature type="coiled-coil region" evidence="9">
    <location>
        <begin position="159"/>
        <end position="193"/>
    </location>
</feature>
<reference evidence="11 12" key="1">
    <citation type="submission" date="2011-07" db="EMBL/GenBank/DDBJ databases">
        <authorList>
            <person name="Coyne R."/>
            <person name="Brami D."/>
            <person name="Johnson J."/>
            <person name="Hostetler J."/>
            <person name="Hannick L."/>
            <person name="Clark T."/>
            <person name="Cassidy-Hanley D."/>
            <person name="Inman J."/>
        </authorList>
    </citation>
    <scope>NUCLEOTIDE SEQUENCE [LARGE SCALE GENOMIC DNA]</scope>
    <source>
        <strain evidence="11 12">G5</strain>
    </source>
</reference>
<organism evidence="11 12">
    <name type="scientific">Ichthyophthirius multifiliis</name>
    <name type="common">White spot disease agent</name>
    <name type="synonym">Ich</name>
    <dbReference type="NCBI Taxonomy" id="5932"/>
    <lineage>
        <taxon>Eukaryota</taxon>
        <taxon>Sar</taxon>
        <taxon>Alveolata</taxon>
        <taxon>Ciliophora</taxon>
        <taxon>Intramacronucleata</taxon>
        <taxon>Oligohymenophorea</taxon>
        <taxon>Hymenostomatida</taxon>
        <taxon>Ophryoglenina</taxon>
        <taxon>Ichthyophthirius</taxon>
    </lineage>
</organism>
<dbReference type="EMBL" id="GL984233">
    <property type="protein sequence ID" value="EGR28529.1"/>
    <property type="molecule type" value="Genomic_DNA"/>
</dbReference>
<evidence type="ECO:0000256" key="8">
    <source>
        <dbReference type="ARBA" id="ARBA00023273"/>
    </source>
</evidence>
<evidence type="ECO:0000313" key="11">
    <source>
        <dbReference type="EMBL" id="EGR28529.1"/>
    </source>
</evidence>
<dbReference type="OrthoDB" id="313308at2759"/>
<evidence type="ECO:0000256" key="6">
    <source>
        <dbReference type="ARBA" id="ARBA00023069"/>
    </source>
</evidence>
<comment type="similarity">
    <text evidence="2">Belongs to the flagellar radial spoke RSP3 family.</text>
</comment>
<dbReference type="eggNOG" id="ENOG502QQSZ">
    <property type="taxonomic scope" value="Eukaryota"/>
</dbReference>
<dbReference type="GeneID" id="14904609"/>